<dbReference type="RefSeq" id="XP_013240740.1">
    <property type="nucleotide sequence ID" value="XM_013385286.1"/>
</dbReference>
<dbReference type="PANTHER" id="PTHR11994">
    <property type="entry name" value="60S RIBOSOMAL PROTEIN L11-RELATED"/>
    <property type="match status" value="1"/>
</dbReference>
<dbReference type="SUPFAM" id="SSF55282">
    <property type="entry name" value="RL5-like"/>
    <property type="match status" value="1"/>
</dbReference>
<dbReference type="AlphaFoldDB" id="A0A066VAM1"/>
<dbReference type="HOGENOM" id="CLU_061015_1_1_1"/>
<feature type="compositionally biased region" description="Basic residues" evidence="4">
    <location>
        <begin position="136"/>
        <end position="145"/>
    </location>
</feature>
<accession>A0A066VAM1</accession>
<dbReference type="GeneID" id="25266712"/>
<organism evidence="6 7">
    <name type="scientific">Tilletiaria anomala (strain ATCC 24038 / CBS 436.72 / UBC 951)</name>
    <dbReference type="NCBI Taxonomy" id="1037660"/>
    <lineage>
        <taxon>Eukaryota</taxon>
        <taxon>Fungi</taxon>
        <taxon>Dikarya</taxon>
        <taxon>Basidiomycota</taxon>
        <taxon>Ustilaginomycotina</taxon>
        <taxon>Exobasidiomycetes</taxon>
        <taxon>Georgefischeriales</taxon>
        <taxon>Tilletiariaceae</taxon>
        <taxon>Tilletiaria</taxon>
    </lineage>
</organism>
<keyword evidence="7" id="KW-1185">Reference proteome</keyword>
<dbReference type="InterPro" id="IPR002132">
    <property type="entry name" value="Ribosomal_uL5"/>
</dbReference>
<name>A0A066VAM1_TILAU</name>
<dbReference type="GO" id="GO:0006412">
    <property type="term" value="P:translation"/>
    <property type="evidence" value="ECO:0007669"/>
    <property type="project" value="InterPro"/>
</dbReference>
<reference evidence="6 7" key="1">
    <citation type="submission" date="2014-05" db="EMBL/GenBank/DDBJ databases">
        <title>Draft genome sequence of a rare smut relative, Tilletiaria anomala UBC 951.</title>
        <authorList>
            <consortium name="DOE Joint Genome Institute"/>
            <person name="Toome M."/>
            <person name="Kuo A."/>
            <person name="Henrissat B."/>
            <person name="Lipzen A."/>
            <person name="Tritt A."/>
            <person name="Yoshinaga Y."/>
            <person name="Zane M."/>
            <person name="Barry K."/>
            <person name="Grigoriev I.V."/>
            <person name="Spatafora J.W."/>
            <person name="Aimea M.C."/>
        </authorList>
    </citation>
    <scope>NUCLEOTIDE SEQUENCE [LARGE SCALE GENOMIC DNA]</scope>
    <source>
        <strain evidence="6 7">UBC 951</strain>
    </source>
</reference>
<evidence type="ECO:0000256" key="1">
    <source>
        <dbReference type="ARBA" id="ARBA00008553"/>
    </source>
</evidence>
<dbReference type="Pfam" id="PF00673">
    <property type="entry name" value="Ribosomal_L5_C"/>
    <property type="match status" value="1"/>
</dbReference>
<dbReference type="InterPro" id="IPR031309">
    <property type="entry name" value="Ribosomal_uL5_C"/>
</dbReference>
<dbReference type="OMA" id="HITIHTT"/>
<dbReference type="GO" id="GO:0003735">
    <property type="term" value="F:structural constituent of ribosome"/>
    <property type="evidence" value="ECO:0007669"/>
    <property type="project" value="InterPro"/>
</dbReference>
<proteinExistence type="inferred from homology"/>
<comment type="caution">
    <text evidence="6">The sequence shown here is derived from an EMBL/GenBank/DDBJ whole genome shotgun (WGS) entry which is preliminary data.</text>
</comment>
<feature type="region of interest" description="Disordered" evidence="4">
    <location>
        <begin position="112"/>
        <end position="156"/>
    </location>
</feature>
<evidence type="ECO:0000313" key="7">
    <source>
        <dbReference type="Proteomes" id="UP000027361"/>
    </source>
</evidence>
<dbReference type="FunCoup" id="A0A066VAM1">
    <property type="interactions" value="167"/>
</dbReference>
<evidence type="ECO:0000256" key="3">
    <source>
        <dbReference type="ARBA" id="ARBA00023274"/>
    </source>
</evidence>
<dbReference type="Gene3D" id="3.30.1440.10">
    <property type="match status" value="1"/>
</dbReference>
<dbReference type="Proteomes" id="UP000027361">
    <property type="component" value="Unassembled WGS sequence"/>
</dbReference>
<dbReference type="GO" id="GO:0005840">
    <property type="term" value="C:ribosome"/>
    <property type="evidence" value="ECO:0007669"/>
    <property type="project" value="UniProtKB-KW"/>
</dbReference>
<keyword evidence="2 6" id="KW-0689">Ribosomal protein</keyword>
<dbReference type="STRING" id="1037660.A0A066VAM1"/>
<evidence type="ECO:0000256" key="4">
    <source>
        <dbReference type="SAM" id="MobiDB-lite"/>
    </source>
</evidence>
<dbReference type="GO" id="GO:1990904">
    <property type="term" value="C:ribonucleoprotein complex"/>
    <property type="evidence" value="ECO:0007669"/>
    <property type="project" value="UniProtKB-KW"/>
</dbReference>
<evidence type="ECO:0000313" key="6">
    <source>
        <dbReference type="EMBL" id="KDN38516.1"/>
    </source>
</evidence>
<sequence length="355" mass="38799">MSNVASTSRQVLRSSAQGGACGVSSVSRAARAPAWFLQSTPGYSPISASTSRGFASSSRRSLDHVPPRNIFSPLSVEIGPLGLNRLEEMYRNTLALDLMYMTYDHISPEDAAAERERKINKHKREWDPSDPYTKNRPARPLRGNRRPPPGPTHIITEDPARNLVKLDRVIITCFVKDAIVNKNLLVPLLSQFRAITGLPVIGSNASPADLNERNSTQGHIQIIRAKSGVAVFKLRKGMPVGVKAVLPGPIAHSFIDTLVNFVLPRLRTFNGFLLPPPNQPPMSPAALSGVVSLGIGPEALPLFPQLEVNWDSYPGKSYGFQIDCVTNQRGKKATDKARTLLSGMGVPFVRRSDLR</sequence>
<dbReference type="OrthoDB" id="539541at2759"/>
<evidence type="ECO:0000256" key="2">
    <source>
        <dbReference type="ARBA" id="ARBA00022980"/>
    </source>
</evidence>
<protein>
    <submittedName>
        <fullName evidence="6">Ribosomal protein L5</fullName>
    </submittedName>
</protein>
<dbReference type="InParanoid" id="A0A066VAM1"/>
<dbReference type="InterPro" id="IPR022803">
    <property type="entry name" value="Ribosomal_uL5_dom_sf"/>
</dbReference>
<evidence type="ECO:0000259" key="5">
    <source>
        <dbReference type="Pfam" id="PF00673"/>
    </source>
</evidence>
<gene>
    <name evidence="6" type="ORF">K437DRAFT_276262</name>
</gene>
<keyword evidence="3" id="KW-0687">Ribonucleoprotein</keyword>
<dbReference type="EMBL" id="JMSN01000117">
    <property type="protein sequence ID" value="KDN38516.1"/>
    <property type="molecule type" value="Genomic_DNA"/>
</dbReference>
<comment type="similarity">
    <text evidence="1">Belongs to the universal ribosomal protein uL5 family.</text>
</comment>
<feature type="domain" description="Large ribosomal subunit protein uL5 C-terminal" evidence="5">
    <location>
        <begin position="239"/>
        <end position="348"/>
    </location>
</feature>